<accession>A0ABN0BAE5</accession>
<dbReference type="EMBL" id="DS990392">
    <property type="protein sequence ID" value="EFR46554.1"/>
    <property type="molecule type" value="Genomic_DNA"/>
</dbReference>
<proteinExistence type="predicted"/>
<gene>
    <name evidence="1" type="ORF">HCCG_01101</name>
</gene>
<sequence>MIISKNKILVLFSPPPQSELEKLDPIYLSYFIPWNSYSHYIFAKSRGLHDLRGEWDRTMSVESFDQVDSIGLHVHHWMKYPKFGHAYATDMTSRFIRYGMMSRDEAIELVKKHDHDLDLRVVEDFCKFTGYRESEFWKILDGFYNRDIFTKDSFGRWVLKNPVWES</sequence>
<evidence type="ECO:0000313" key="2">
    <source>
        <dbReference type="Proteomes" id="UP000005755"/>
    </source>
</evidence>
<name>A0ABN0BAE5_9HELI</name>
<dbReference type="Proteomes" id="UP000005755">
    <property type="component" value="Unassembled WGS sequence"/>
</dbReference>
<evidence type="ECO:0000313" key="1">
    <source>
        <dbReference type="EMBL" id="EFR46554.1"/>
    </source>
</evidence>
<organism evidence="1 2">
    <name type="scientific">Helicobacter cinaedi CCUG 18818 = ATCC BAA-847</name>
    <dbReference type="NCBI Taxonomy" id="537971"/>
    <lineage>
        <taxon>Bacteria</taxon>
        <taxon>Pseudomonadati</taxon>
        <taxon>Campylobacterota</taxon>
        <taxon>Epsilonproteobacteria</taxon>
        <taxon>Campylobacterales</taxon>
        <taxon>Helicobacteraceae</taxon>
        <taxon>Helicobacter</taxon>
    </lineage>
</organism>
<reference evidence="2" key="1">
    <citation type="journal article" date="2014" name="Genome Announc.">
        <title>Draft genome sequences of six enterohepatic helicobacter species isolated from humans and one from rhesus macaques.</title>
        <authorList>
            <person name="Shen Z."/>
            <person name="Sheh A."/>
            <person name="Young S.K."/>
            <person name="Abouelliel A."/>
            <person name="Ward D.V."/>
            <person name="Earl A.M."/>
            <person name="Fox J.G."/>
        </authorList>
    </citation>
    <scope>NUCLEOTIDE SEQUENCE [LARGE SCALE GENOMIC DNA]</scope>
    <source>
        <strain evidence="2">CCUG 18818</strain>
    </source>
</reference>
<keyword evidence="2" id="KW-1185">Reference proteome</keyword>
<protein>
    <submittedName>
        <fullName evidence="1">Uncharacterized protein</fullName>
    </submittedName>
</protein>